<dbReference type="HAMAP" id="MF_01601">
    <property type="entry name" value="Heptose_epimerase"/>
    <property type="match status" value="1"/>
</dbReference>
<feature type="binding site" evidence="4">
    <location>
        <position position="173"/>
    </location>
    <ligand>
        <name>substrate</name>
    </ligand>
</feature>
<keyword evidence="1 4" id="KW-0521">NADP</keyword>
<dbReference type="InterPro" id="IPR011912">
    <property type="entry name" value="Heptose_epim"/>
</dbReference>
<comment type="function">
    <text evidence="4">Catalyzes the interconversion between ADP-D-glycero-beta-D-manno-heptose and ADP-L-glycero-beta-D-manno-heptose via an epimerization at carbon 6 of the heptose.</text>
</comment>
<feature type="active site" description="Proton acceptor" evidence="4">
    <location>
        <position position="182"/>
    </location>
</feature>
<dbReference type="AlphaFoldDB" id="A0A4R6RQD1"/>
<feature type="active site" description="Proton acceptor" evidence="4">
    <location>
        <position position="142"/>
    </location>
</feature>
<dbReference type="EC" id="5.1.3.20" evidence="4"/>
<comment type="caution">
    <text evidence="6">The sequence shown here is derived from an EMBL/GenBank/DDBJ whole genome shotgun (WGS) entry which is preliminary data.</text>
</comment>
<dbReference type="GO" id="GO:0050661">
    <property type="term" value="F:NADP binding"/>
    <property type="evidence" value="ECO:0007669"/>
    <property type="project" value="InterPro"/>
</dbReference>
<dbReference type="NCBIfam" id="TIGR02197">
    <property type="entry name" value="heptose_epim"/>
    <property type="match status" value="1"/>
</dbReference>
<dbReference type="InterPro" id="IPR001509">
    <property type="entry name" value="Epimerase_deHydtase"/>
</dbReference>
<evidence type="ECO:0000256" key="4">
    <source>
        <dbReference type="HAMAP-Rule" id="MF_01601"/>
    </source>
</evidence>
<evidence type="ECO:0000256" key="1">
    <source>
        <dbReference type="ARBA" id="ARBA00022857"/>
    </source>
</evidence>
<feature type="binding site" evidence="4">
    <location>
        <position position="38"/>
    </location>
    <ligand>
        <name>NADP(+)</name>
        <dbReference type="ChEBI" id="CHEBI:58349"/>
    </ligand>
</feature>
<comment type="pathway">
    <text evidence="4">Nucleotide-sugar biosynthesis; ADP-L-glycero-beta-D-manno-heptose biosynthesis; ADP-L-glycero-beta-D-manno-heptose from D-glycero-beta-D-manno-heptose 7-phosphate: step 4/4.</text>
</comment>
<dbReference type="GO" id="GO:0008712">
    <property type="term" value="F:ADP-glyceromanno-heptose 6-epimerase activity"/>
    <property type="evidence" value="ECO:0007669"/>
    <property type="project" value="UniProtKB-UniRule"/>
</dbReference>
<dbReference type="PANTHER" id="PTHR43103">
    <property type="entry name" value="NUCLEOSIDE-DIPHOSPHATE-SUGAR EPIMERASE"/>
    <property type="match status" value="1"/>
</dbReference>
<keyword evidence="3 4" id="KW-0119">Carbohydrate metabolism</keyword>
<gene>
    <name evidence="4" type="primary">hldD</name>
    <name evidence="6" type="ORF">EV672_101605</name>
</gene>
<accession>A0A4R6RQD1</accession>
<feature type="binding site" evidence="4">
    <location>
        <begin position="10"/>
        <end position="11"/>
    </location>
    <ligand>
        <name>NADP(+)</name>
        <dbReference type="ChEBI" id="CHEBI:58349"/>
    </ligand>
</feature>
<feature type="binding site" evidence="4">
    <location>
        <position position="191"/>
    </location>
    <ligand>
        <name>substrate</name>
    </ligand>
</feature>
<evidence type="ECO:0000259" key="5">
    <source>
        <dbReference type="Pfam" id="PF01370"/>
    </source>
</evidence>
<dbReference type="Gene3D" id="3.40.50.720">
    <property type="entry name" value="NAD(P)-binding Rossmann-like Domain"/>
    <property type="match status" value="1"/>
</dbReference>
<dbReference type="Proteomes" id="UP000294593">
    <property type="component" value="Unassembled WGS sequence"/>
</dbReference>
<comment type="catalytic activity">
    <reaction evidence="4">
        <text>ADP-D-glycero-beta-D-manno-heptose = ADP-L-glycero-beta-D-manno-heptose</text>
        <dbReference type="Rhea" id="RHEA:17577"/>
        <dbReference type="ChEBI" id="CHEBI:59967"/>
        <dbReference type="ChEBI" id="CHEBI:61506"/>
        <dbReference type="EC" id="5.1.3.20"/>
    </reaction>
</comment>
<keyword evidence="2 4" id="KW-0413">Isomerase</keyword>
<dbReference type="Pfam" id="PF01370">
    <property type="entry name" value="Epimerase"/>
    <property type="match status" value="1"/>
</dbReference>
<comment type="subunit">
    <text evidence="4">Homopentamer.</text>
</comment>
<dbReference type="PANTHER" id="PTHR43103:SF3">
    <property type="entry name" value="ADP-L-GLYCERO-D-MANNO-HEPTOSE-6-EPIMERASE"/>
    <property type="match status" value="1"/>
</dbReference>
<organism evidence="6 7">
    <name type="scientific">Aquabacterium commune</name>
    <dbReference type="NCBI Taxonomy" id="70586"/>
    <lineage>
        <taxon>Bacteria</taxon>
        <taxon>Pseudomonadati</taxon>
        <taxon>Pseudomonadota</taxon>
        <taxon>Betaproteobacteria</taxon>
        <taxon>Burkholderiales</taxon>
        <taxon>Aquabacterium</taxon>
    </lineage>
</organism>
<dbReference type="SUPFAM" id="SSF51735">
    <property type="entry name" value="NAD(P)-binding Rossmann-fold domains"/>
    <property type="match status" value="1"/>
</dbReference>
<comment type="cofactor">
    <cofactor evidence="4">
        <name>NADP(+)</name>
        <dbReference type="ChEBI" id="CHEBI:58349"/>
    </cofactor>
    <text evidence="4">Binds 1 NADP(+) per subunit.</text>
</comment>
<comment type="caution">
    <text evidence="4">Lacks conserved residue(s) required for the propagation of feature annotation.</text>
</comment>
<feature type="binding site" evidence="4">
    <location>
        <position position="284"/>
    </location>
    <ligand>
        <name>substrate</name>
    </ligand>
</feature>
<evidence type="ECO:0000256" key="2">
    <source>
        <dbReference type="ARBA" id="ARBA00023235"/>
    </source>
</evidence>
<dbReference type="RefSeq" id="WP_133606063.1">
    <property type="nucleotide sequence ID" value="NZ_SNXW01000001.1"/>
</dbReference>
<keyword evidence="7" id="KW-1185">Reference proteome</keyword>
<dbReference type="EMBL" id="SNXW01000001">
    <property type="protein sequence ID" value="TDP88455.1"/>
    <property type="molecule type" value="Genomic_DNA"/>
</dbReference>
<comment type="similarity">
    <text evidence="4">Belongs to the NAD(P)-dependent epimerase/dehydratase family. HldD subfamily.</text>
</comment>
<dbReference type="GO" id="GO:0005975">
    <property type="term" value="P:carbohydrate metabolic process"/>
    <property type="evidence" value="ECO:0007669"/>
    <property type="project" value="UniProtKB-UniRule"/>
</dbReference>
<feature type="binding site" evidence="4">
    <location>
        <position position="146"/>
    </location>
    <ligand>
        <name>NADP(+)</name>
        <dbReference type="ChEBI" id="CHEBI:58349"/>
    </ligand>
</feature>
<comment type="domain">
    <text evidence="4">Contains a large N-terminal NADP-binding domain, and a smaller C-terminal substrate-binding domain.</text>
</comment>
<feature type="binding site" evidence="4">
    <location>
        <position position="184"/>
    </location>
    <ligand>
        <name>substrate</name>
    </ligand>
</feature>
<feature type="binding site" evidence="4">
    <location>
        <begin position="72"/>
        <end position="76"/>
    </location>
    <ligand>
        <name>NADP(+)</name>
        <dbReference type="ChEBI" id="CHEBI:58349"/>
    </ligand>
</feature>
<feature type="binding site" evidence="4">
    <location>
        <begin position="205"/>
        <end position="208"/>
    </location>
    <ligand>
        <name>substrate</name>
    </ligand>
</feature>
<dbReference type="UniPathway" id="UPA00356">
    <property type="reaction ID" value="UER00440"/>
</dbReference>
<proteinExistence type="inferred from homology"/>
<reference evidence="6 7" key="1">
    <citation type="submission" date="2019-03" db="EMBL/GenBank/DDBJ databases">
        <title>Genomic Encyclopedia of Type Strains, Phase IV (KMG-IV): sequencing the most valuable type-strain genomes for metagenomic binning, comparative biology and taxonomic classification.</title>
        <authorList>
            <person name="Goeker M."/>
        </authorList>
    </citation>
    <scope>NUCLEOTIDE SEQUENCE [LARGE SCALE GENOMIC DNA]</scope>
    <source>
        <strain evidence="6 7">DSM 11901</strain>
    </source>
</reference>
<dbReference type="Gene3D" id="3.90.25.10">
    <property type="entry name" value="UDP-galactose 4-epimerase, domain 1"/>
    <property type="match status" value="1"/>
</dbReference>
<name>A0A4R6RQD1_9BURK</name>
<sequence>MIIVTGATGFIGSNIVADLNARGRTDLLLVDDLGTHGKWKNVAKRRFLDIVDYRQIDGLLPKLSKADAVFHMGANSSTTSTDGDEILRVNLRATMAWWQWCTHSGTPFIYASSAATYGDGQEGFDDNQAPEALDQLAPLNLYGWSKHQFDKWAVERAAEGKAPPQWAGLKFFNVYGPNEYHKGDMKSLVAKNTELIARGETIRLFKSHKEGYADGAQLRDFVYVKDCCAVMMWLLDHREASGVFNLGTGQARSFVDLMQAIGSALNKPVNIEYVDMPESIRPNYQYFTEAKMGKLRAAGCDAAFHSLEQGVSDYVGQYLTRADVYR</sequence>
<dbReference type="GO" id="GO:0097171">
    <property type="term" value="P:ADP-L-glycero-beta-D-manno-heptose biosynthetic process"/>
    <property type="evidence" value="ECO:0007669"/>
    <property type="project" value="UniProtKB-UniPathway"/>
</dbReference>
<feature type="binding site" evidence="4">
    <location>
        <position position="174"/>
    </location>
    <ligand>
        <name>NADP(+)</name>
        <dbReference type="ChEBI" id="CHEBI:58349"/>
    </ligand>
</feature>
<feature type="binding site" evidence="4">
    <location>
        <position position="182"/>
    </location>
    <ligand>
        <name>NADP(+)</name>
        <dbReference type="ChEBI" id="CHEBI:58349"/>
    </ligand>
</feature>
<feature type="binding site" evidence="4">
    <location>
        <begin position="31"/>
        <end position="32"/>
    </location>
    <ligand>
        <name>NADP(+)</name>
        <dbReference type="ChEBI" id="CHEBI:58349"/>
    </ligand>
</feature>
<dbReference type="CDD" id="cd05248">
    <property type="entry name" value="ADP_GME_SDR_e"/>
    <property type="match status" value="1"/>
</dbReference>
<evidence type="ECO:0000313" key="7">
    <source>
        <dbReference type="Proteomes" id="UP000294593"/>
    </source>
</evidence>
<evidence type="ECO:0000313" key="6">
    <source>
        <dbReference type="EMBL" id="TDP88455.1"/>
    </source>
</evidence>
<dbReference type="OrthoDB" id="9803010at2"/>
<dbReference type="InterPro" id="IPR036291">
    <property type="entry name" value="NAD(P)-bd_dom_sf"/>
</dbReference>
<protein>
    <recommendedName>
        <fullName evidence="4">ADP-L-glycero-D-manno-heptose-6-epimerase</fullName>
        <ecNumber evidence="4">5.1.3.20</ecNumber>
    </recommendedName>
    <alternativeName>
        <fullName evidence="4">ADP-L-glycero-beta-D-manno-heptose-6-epimerase</fullName>
        <shortName evidence="4">ADP-glyceromanno-heptose 6-epimerase</shortName>
        <shortName evidence="4">ADP-hep 6-epimerase</shortName>
        <shortName evidence="4">AGME</shortName>
    </alternativeName>
</protein>
<feature type="domain" description="NAD-dependent epimerase/dehydratase" evidence="5">
    <location>
        <begin position="2"/>
        <end position="247"/>
    </location>
</feature>
<evidence type="ECO:0000256" key="3">
    <source>
        <dbReference type="ARBA" id="ARBA00023277"/>
    </source>
</evidence>
<feature type="binding site" evidence="4">
    <location>
        <position position="219"/>
    </location>
    <ligand>
        <name>substrate</name>
    </ligand>
</feature>